<reference evidence="3" key="1">
    <citation type="journal article" date="2014" name="Genome Announc.">
        <title>Draft genome sequence of Rhodosporidium toruloides CECT1137, an oleaginous yeast of biotechnological interest.</title>
        <authorList>
            <person name="Morin N."/>
            <person name="Calcas X."/>
            <person name="Devillers H."/>
            <person name="Durrens P."/>
            <person name="Sherman D.J."/>
            <person name="Nicaud J.-M."/>
            <person name="Neuveglise C."/>
        </authorList>
    </citation>
    <scope>NUCLEOTIDE SEQUENCE</scope>
    <source>
        <strain evidence="3">CECT1137</strain>
    </source>
</reference>
<evidence type="ECO:0000256" key="1">
    <source>
        <dbReference type="ARBA" id="ARBA00023002"/>
    </source>
</evidence>
<accession>A0A061BAB2</accession>
<dbReference type="Gene3D" id="3.20.20.100">
    <property type="entry name" value="NADP-dependent oxidoreductase domain"/>
    <property type="match status" value="1"/>
</dbReference>
<dbReference type="InterPro" id="IPR050791">
    <property type="entry name" value="Aldo-Keto_reductase"/>
</dbReference>
<evidence type="ECO:0000313" key="3">
    <source>
        <dbReference type="EMBL" id="CDR43851.1"/>
    </source>
</evidence>
<sequence>MTKTVQIDAHTTVPVPGFGAMGMSAFYGQINDDESKATLRKAIEIGCTCWDTSSMYGWGHNEKIIGEVLKEGDNRKKVFLISKFGIKQDGKGGMVVDGSPQNVIDALDQSIKDLGGLYPDAYLLHRVDKNVPIEETVRALDALRKEGKTKYIGLSECSAATLRRAAKEAQIDFVEIEYSPFELVMERNGVLEACRELGVKVLAYSPLGRGFLTGRYKKPEDFSLASGDYRAAFPRYTKENFDRNYKIVEELERLAEKKGCKSGQLALAWLMAQGDNIIPIPGTKSEKYLIENFAAREIDLSAEEVAEIRKVCEENAPVGDRYPESAMHTLDG</sequence>
<organism evidence="3">
    <name type="scientific">Rhodotorula toruloides</name>
    <name type="common">Yeast</name>
    <name type="synonym">Rhodosporidium toruloides</name>
    <dbReference type="NCBI Taxonomy" id="5286"/>
    <lineage>
        <taxon>Eukaryota</taxon>
        <taxon>Fungi</taxon>
        <taxon>Dikarya</taxon>
        <taxon>Basidiomycota</taxon>
        <taxon>Pucciniomycotina</taxon>
        <taxon>Microbotryomycetes</taxon>
        <taxon>Sporidiobolales</taxon>
        <taxon>Sporidiobolaceae</taxon>
        <taxon>Rhodotorula</taxon>
    </lineage>
</organism>
<proteinExistence type="predicted"/>
<dbReference type="OrthoDB" id="37537at2759"/>
<feature type="domain" description="NADP-dependent oxidoreductase" evidence="2">
    <location>
        <begin position="17"/>
        <end position="311"/>
    </location>
</feature>
<gene>
    <name evidence="3" type="ORF">RHTO0S_08e07030g</name>
</gene>
<dbReference type="AlphaFoldDB" id="A0A061BAB2"/>
<dbReference type="PANTHER" id="PTHR43625:SF7">
    <property type="entry name" value="REDUCTASE (YAKC), PUTATIVE (AFU_ORTHOLOGUE AFUA_8G01560)-RELATED"/>
    <property type="match status" value="1"/>
</dbReference>
<dbReference type="InterPro" id="IPR036812">
    <property type="entry name" value="NAD(P)_OxRdtase_dom_sf"/>
</dbReference>
<dbReference type="EMBL" id="LK052943">
    <property type="protein sequence ID" value="CDR43851.1"/>
    <property type="molecule type" value="Genomic_DNA"/>
</dbReference>
<dbReference type="InterPro" id="IPR023210">
    <property type="entry name" value="NADP_OxRdtase_dom"/>
</dbReference>
<dbReference type="Pfam" id="PF00248">
    <property type="entry name" value="Aldo_ket_red"/>
    <property type="match status" value="1"/>
</dbReference>
<dbReference type="SUPFAM" id="SSF51430">
    <property type="entry name" value="NAD(P)-linked oxidoreductase"/>
    <property type="match status" value="1"/>
</dbReference>
<dbReference type="GO" id="GO:0016491">
    <property type="term" value="F:oxidoreductase activity"/>
    <property type="evidence" value="ECO:0007669"/>
    <property type="project" value="UniProtKB-KW"/>
</dbReference>
<protein>
    <submittedName>
        <fullName evidence="3">RHTO0S08e07030g1_1</fullName>
    </submittedName>
</protein>
<dbReference type="GO" id="GO:0005737">
    <property type="term" value="C:cytoplasm"/>
    <property type="evidence" value="ECO:0007669"/>
    <property type="project" value="TreeGrafter"/>
</dbReference>
<evidence type="ECO:0000259" key="2">
    <source>
        <dbReference type="Pfam" id="PF00248"/>
    </source>
</evidence>
<name>A0A061BAB2_RHOTO</name>
<dbReference type="PANTHER" id="PTHR43625">
    <property type="entry name" value="AFLATOXIN B1 ALDEHYDE REDUCTASE"/>
    <property type="match status" value="1"/>
</dbReference>
<keyword evidence="1" id="KW-0560">Oxidoreductase</keyword>